<keyword evidence="1" id="KW-1133">Transmembrane helix</keyword>
<organism evidence="2">
    <name type="scientific">Megaviridae environmental sample</name>
    <dbReference type="NCBI Taxonomy" id="1737588"/>
    <lineage>
        <taxon>Viruses</taxon>
        <taxon>Varidnaviria</taxon>
        <taxon>Bamfordvirae</taxon>
        <taxon>Nucleocytoviricota</taxon>
        <taxon>Megaviricetes</taxon>
        <taxon>Imitervirales</taxon>
        <taxon>Mimiviridae</taxon>
        <taxon>environmental samples</taxon>
    </lineage>
</organism>
<evidence type="ECO:0000256" key="1">
    <source>
        <dbReference type="SAM" id="Phobius"/>
    </source>
</evidence>
<evidence type="ECO:0000313" key="2">
    <source>
        <dbReference type="EMBL" id="QFG73619.1"/>
    </source>
</evidence>
<reference evidence="2" key="1">
    <citation type="journal article" date="2019" name="Philos. Trans. R. Soc. Lond., B, Biol. Sci.">
        <title>Targeted metagenomic recovery of four divergent viruses reveals shared and distinctive characteristics of giant viruses of marine eukaryotes.</title>
        <authorList>
            <person name="Needham D.M."/>
            <person name="Poirier C."/>
            <person name="Hehenberger E."/>
            <person name="Jimenez V."/>
            <person name="Swalwell J.E."/>
            <person name="Santoro A.E."/>
            <person name="Worden A.Z."/>
        </authorList>
    </citation>
    <scope>NUCLEOTIDE SEQUENCE</scope>
    <source>
        <strain evidence="2">OPacV-662</strain>
    </source>
</reference>
<dbReference type="EMBL" id="MN448266">
    <property type="protein sequence ID" value="QFG73619.1"/>
    <property type="molecule type" value="Genomic_DNA"/>
</dbReference>
<proteinExistence type="predicted"/>
<dbReference type="Pfam" id="PF19059">
    <property type="entry name" value="DUF5755"/>
    <property type="match status" value="1"/>
</dbReference>
<keyword evidence="1" id="KW-0812">Transmembrane</keyword>
<feature type="transmembrane region" description="Helical" evidence="1">
    <location>
        <begin position="6"/>
        <end position="23"/>
    </location>
</feature>
<sequence>MCVIIAVIIICIIFISSFIYLCFEYSYQKHIQYNTLNTNKTTYTCDNNIKPQHVTSIAIEQPPPPHYNDFIPPVNAPPPPIRTRGSPTEYRFIGNLFRKQDNRIGKLFGRQLYHDTWEYYCIIMVDHMETKIPLKVKNNTRLFDQDEINVPLLEQPFIVHLYPTDVHYTPYALNVHF</sequence>
<keyword evidence="1" id="KW-0472">Membrane</keyword>
<dbReference type="InterPro" id="IPR043929">
    <property type="entry name" value="DUF5755"/>
</dbReference>
<protein>
    <submittedName>
        <fullName evidence="2">Uncharacterized protein</fullName>
    </submittedName>
</protein>
<accession>A0A5J6VIK1</accession>
<name>A0A5J6VIK1_9VIRU</name>